<keyword evidence="1" id="KW-0472">Membrane</keyword>
<dbReference type="EMBL" id="GISG01126444">
    <property type="protein sequence ID" value="MBA4641958.1"/>
    <property type="molecule type" value="Transcribed_RNA"/>
</dbReference>
<sequence length="204" mass="22359">MEDGAAVVARKSACKDAARIILSTVIMLLLVWVVYTGYKLATEAREENGSRGSGYNYVVIMFGVVTVVFGSIYFIVGLTIVAELGVDLSTWVQTTDVETTHDQGKERKTICQFIIQTSVIMGSMIMLSWAIYHGYKLAMEAPKGGIYNGLAFLIGFTAMGFGFIYFILGIGIIAESTSYLSSRLKHVMEGDNYQNLDDDVDLAV</sequence>
<organism evidence="2">
    <name type="scientific">Opuntia streptacantha</name>
    <name type="common">Prickly pear cactus</name>
    <name type="synonym">Opuntia cardona</name>
    <dbReference type="NCBI Taxonomy" id="393608"/>
    <lineage>
        <taxon>Eukaryota</taxon>
        <taxon>Viridiplantae</taxon>
        <taxon>Streptophyta</taxon>
        <taxon>Embryophyta</taxon>
        <taxon>Tracheophyta</taxon>
        <taxon>Spermatophyta</taxon>
        <taxon>Magnoliopsida</taxon>
        <taxon>eudicotyledons</taxon>
        <taxon>Gunneridae</taxon>
        <taxon>Pentapetalae</taxon>
        <taxon>Caryophyllales</taxon>
        <taxon>Cactineae</taxon>
        <taxon>Cactaceae</taxon>
        <taxon>Opuntioideae</taxon>
        <taxon>Opuntia</taxon>
    </lineage>
</organism>
<proteinExistence type="predicted"/>
<reference evidence="2" key="1">
    <citation type="journal article" date="2013" name="J. Plant Res.">
        <title>Effect of fungi and light on seed germination of three Opuntia species from semiarid lands of central Mexico.</title>
        <authorList>
            <person name="Delgado-Sanchez P."/>
            <person name="Jimenez-Bremont J.F."/>
            <person name="Guerrero-Gonzalez Mde L."/>
            <person name="Flores J."/>
        </authorList>
    </citation>
    <scope>NUCLEOTIDE SEQUENCE</scope>
    <source>
        <tissue evidence="2">Cladode</tissue>
    </source>
</reference>
<evidence type="ECO:0000256" key="1">
    <source>
        <dbReference type="SAM" id="Phobius"/>
    </source>
</evidence>
<name>A0A7C8ZFH0_OPUST</name>
<dbReference type="AlphaFoldDB" id="A0A7C8ZFH0"/>
<feature type="transmembrane region" description="Helical" evidence="1">
    <location>
        <begin position="113"/>
        <end position="132"/>
    </location>
</feature>
<keyword evidence="1" id="KW-0812">Transmembrane</keyword>
<protein>
    <submittedName>
        <fullName evidence="2">Uncharacterized protein</fullName>
    </submittedName>
</protein>
<keyword evidence="1" id="KW-1133">Transmembrane helix</keyword>
<feature type="transmembrane region" description="Helical" evidence="1">
    <location>
        <begin position="20"/>
        <end position="38"/>
    </location>
</feature>
<accession>A0A7C8ZFH0</accession>
<feature type="transmembrane region" description="Helical" evidence="1">
    <location>
        <begin position="152"/>
        <end position="174"/>
    </location>
</feature>
<evidence type="ECO:0000313" key="2">
    <source>
        <dbReference type="EMBL" id="MBA4641958.1"/>
    </source>
</evidence>
<feature type="transmembrane region" description="Helical" evidence="1">
    <location>
        <begin position="58"/>
        <end position="81"/>
    </location>
</feature>
<reference evidence="2" key="2">
    <citation type="submission" date="2020-07" db="EMBL/GenBank/DDBJ databases">
        <authorList>
            <person name="Vera ALvarez R."/>
            <person name="Arias-Moreno D.M."/>
            <person name="Jimenez-Jacinto V."/>
            <person name="Jimenez-Bremont J.F."/>
            <person name="Swaminathan K."/>
            <person name="Moose S.P."/>
            <person name="Guerrero-Gonzalez M.L."/>
            <person name="Marino-Ramirez L."/>
            <person name="Landsman D."/>
            <person name="Rodriguez-Kessler M."/>
            <person name="Delgado-Sanchez P."/>
        </authorList>
    </citation>
    <scope>NUCLEOTIDE SEQUENCE</scope>
    <source>
        <tissue evidence="2">Cladode</tissue>
    </source>
</reference>